<keyword evidence="4" id="KW-0676">Redox-active center</keyword>
<organism evidence="6 7">
    <name type="scientific">Polaribacter sejongensis</name>
    <dbReference type="NCBI Taxonomy" id="985043"/>
    <lineage>
        <taxon>Bacteria</taxon>
        <taxon>Pseudomonadati</taxon>
        <taxon>Bacteroidota</taxon>
        <taxon>Flavobacteriia</taxon>
        <taxon>Flavobacteriales</taxon>
        <taxon>Flavobacteriaceae</taxon>
    </lineage>
</organism>
<dbReference type="EMBL" id="CP019336">
    <property type="protein sequence ID" value="AUC23584.1"/>
    <property type="molecule type" value="Genomic_DNA"/>
</dbReference>
<sequence length="411" mass="46446">MPLTEIYGYGPFKSAMGGMSPYSESENNPWKKTELKTVGIPSSWTDVKVGDINTDIYQLVFESYHTNAITKAYYEQLQNNWNWIPDSLNLSKAPIKTKIAFAFGKDSIGELQMIVDTNNNLDFSDDKIFKPTEIDPKVKFDNDSLAKANVKDVNFERFVNNEITTISAPLLIVYMKEYNMFLSNFPQYATTSLEGVALAVASNGFKNLSYDNSELVTINSIPSEGKADENVIILENEYIEINGNTYKNRGVNKNENVLVLEKMKEPKDQLFSAQVGYKAFPFSGKEFSTGASVSLEGLKGKYVLLDFWATWCGPCIQELPNLRAFYENTARSKFEIVSIIGDSAPEDVTKMIEKYSISWPQIFTDDSNRIKEQYGIRGYPTTFLVNPDGVIIAKNLRGKDLEQKIEELIKE</sequence>
<evidence type="ECO:0000313" key="7">
    <source>
        <dbReference type="Proteomes" id="UP000232721"/>
    </source>
</evidence>
<gene>
    <name evidence="6" type="ORF">BTO15_16405</name>
</gene>
<dbReference type="Proteomes" id="UP000232721">
    <property type="component" value="Chromosome"/>
</dbReference>
<dbReference type="InterPro" id="IPR050553">
    <property type="entry name" value="Thioredoxin_ResA/DsbE_sf"/>
</dbReference>
<dbReference type="CDD" id="cd02966">
    <property type="entry name" value="TlpA_like_family"/>
    <property type="match status" value="1"/>
</dbReference>
<comment type="subcellular location">
    <subcellularLocation>
        <location evidence="1">Cell envelope</location>
    </subcellularLocation>
</comment>
<dbReference type="Gene3D" id="3.40.30.10">
    <property type="entry name" value="Glutaredoxin"/>
    <property type="match status" value="1"/>
</dbReference>
<dbReference type="InterPro" id="IPR036249">
    <property type="entry name" value="Thioredoxin-like_sf"/>
</dbReference>
<keyword evidence="3" id="KW-1015">Disulfide bond</keyword>
<dbReference type="SUPFAM" id="SSF52833">
    <property type="entry name" value="Thioredoxin-like"/>
    <property type="match status" value="1"/>
</dbReference>
<name>A0ABM6Q3A3_9FLAO</name>
<dbReference type="PROSITE" id="PS51352">
    <property type="entry name" value="THIOREDOXIN_2"/>
    <property type="match status" value="1"/>
</dbReference>
<dbReference type="Pfam" id="PF00578">
    <property type="entry name" value="AhpC-TSA"/>
    <property type="match status" value="1"/>
</dbReference>
<proteinExistence type="predicted"/>
<dbReference type="PANTHER" id="PTHR42852">
    <property type="entry name" value="THIOL:DISULFIDE INTERCHANGE PROTEIN DSBE"/>
    <property type="match status" value="1"/>
</dbReference>
<dbReference type="InterPro" id="IPR013766">
    <property type="entry name" value="Thioredoxin_domain"/>
</dbReference>
<evidence type="ECO:0000256" key="1">
    <source>
        <dbReference type="ARBA" id="ARBA00004196"/>
    </source>
</evidence>
<reference evidence="6 7" key="1">
    <citation type="submission" date="2017-02" db="EMBL/GenBank/DDBJ databases">
        <title>Trade-off between light-utilization and light-protection in marine flavobacteria.</title>
        <authorList>
            <person name="Kumagai Y."/>
            <person name="Yoshizawa S."/>
            <person name="Kogure K."/>
            <person name="Iwasaki W."/>
        </authorList>
    </citation>
    <scope>NUCLEOTIDE SEQUENCE [LARGE SCALE GENOMIC DNA]</scope>
    <source>
        <strain evidence="6 7">KCTC 23670</strain>
    </source>
</reference>
<accession>A0ABM6Q3A3</accession>
<protein>
    <recommendedName>
        <fullName evidence="5">Thioredoxin domain-containing protein</fullName>
    </recommendedName>
</protein>
<evidence type="ECO:0000259" key="5">
    <source>
        <dbReference type="PROSITE" id="PS51352"/>
    </source>
</evidence>
<evidence type="ECO:0000256" key="4">
    <source>
        <dbReference type="ARBA" id="ARBA00023284"/>
    </source>
</evidence>
<dbReference type="PANTHER" id="PTHR42852:SF6">
    <property type="entry name" value="THIOL:DISULFIDE INTERCHANGE PROTEIN DSBE"/>
    <property type="match status" value="1"/>
</dbReference>
<evidence type="ECO:0000256" key="3">
    <source>
        <dbReference type="ARBA" id="ARBA00023157"/>
    </source>
</evidence>
<evidence type="ECO:0000313" key="6">
    <source>
        <dbReference type="EMBL" id="AUC23584.1"/>
    </source>
</evidence>
<keyword evidence="2" id="KW-0201">Cytochrome c-type biogenesis</keyword>
<evidence type="ECO:0000256" key="2">
    <source>
        <dbReference type="ARBA" id="ARBA00022748"/>
    </source>
</evidence>
<feature type="domain" description="Thioredoxin" evidence="5">
    <location>
        <begin position="273"/>
        <end position="411"/>
    </location>
</feature>
<keyword evidence="7" id="KW-1185">Reference proteome</keyword>
<dbReference type="InterPro" id="IPR000866">
    <property type="entry name" value="AhpC/TSA"/>
</dbReference>